<organism evidence="2 3">
    <name type="scientific">Dunaliella salina</name>
    <name type="common">Green alga</name>
    <name type="synonym">Protococcus salinus</name>
    <dbReference type="NCBI Taxonomy" id="3046"/>
    <lineage>
        <taxon>Eukaryota</taxon>
        <taxon>Viridiplantae</taxon>
        <taxon>Chlorophyta</taxon>
        <taxon>core chlorophytes</taxon>
        <taxon>Chlorophyceae</taxon>
        <taxon>CS clade</taxon>
        <taxon>Chlamydomonadales</taxon>
        <taxon>Dunaliellaceae</taxon>
        <taxon>Dunaliella</taxon>
    </lineage>
</organism>
<dbReference type="Proteomes" id="UP000815325">
    <property type="component" value="Unassembled WGS sequence"/>
</dbReference>
<name>A0ABZ3L1P2_DUNSA</name>
<gene>
    <name evidence="2" type="ORF">DUNSADRAFT_7572</name>
</gene>
<keyword evidence="3" id="KW-1185">Reference proteome</keyword>
<accession>A0ABZ3L1P2</accession>
<comment type="caution">
    <text evidence="2">The sequence shown here is derived from an EMBL/GenBank/DDBJ whole genome shotgun (WGS) entry which is preliminary data.</text>
</comment>
<feature type="region of interest" description="Disordered" evidence="1">
    <location>
        <begin position="177"/>
        <end position="217"/>
    </location>
</feature>
<protein>
    <submittedName>
        <fullName evidence="2">Uncharacterized protein</fullName>
    </submittedName>
</protein>
<feature type="compositionally biased region" description="Low complexity" evidence="1">
    <location>
        <begin position="185"/>
        <end position="195"/>
    </location>
</feature>
<evidence type="ECO:0000256" key="1">
    <source>
        <dbReference type="SAM" id="MobiDB-lite"/>
    </source>
</evidence>
<dbReference type="EMBL" id="MU069711">
    <property type="protein sequence ID" value="KAF5835340.1"/>
    <property type="molecule type" value="Genomic_DNA"/>
</dbReference>
<sequence length="365" mass="39602">MPQHDGARTGWLSEFIVLPQVLKACQSEGFPLSQSQLQALFTDVQPPPDGKFIGVFLEMLEALQGFSPPPFAPPLSWLHALDEALLARSNATSWGDCSSDYENGLQRIRDLTLPVNPQELLLVLRHLVTAQISSPPEGVDGRMFLFPLAAEACIKDSSNPSEFAAAMEEIEAFHAAVQGRHHSQDSSSQTSQAGSRGTAYVRSALSHGGGSGGGQGTSTHLHWQLQVPLLRRYGTFFEYQDMLALTRASLSSIEDRCSISVNMVDSKIAEVVAWISRTTQYHGIQPYQLHPPVVEGAVGCMRDAAVLLSGGFVEGAVRYPQVGPSCDEDPSLDLLTRIGLRLSRSLNAQSPEQRVVTLQQLGVLT</sequence>
<reference evidence="2" key="1">
    <citation type="submission" date="2017-08" db="EMBL/GenBank/DDBJ databases">
        <authorList>
            <person name="Polle J.E."/>
            <person name="Barry K."/>
            <person name="Cushman J."/>
            <person name="Schmutz J."/>
            <person name="Tran D."/>
            <person name="Hathwaick L.T."/>
            <person name="Yim W.C."/>
            <person name="Jenkins J."/>
            <person name="Mckie-Krisberg Z.M."/>
            <person name="Prochnik S."/>
            <person name="Lindquist E."/>
            <person name="Dockter R.B."/>
            <person name="Adam C."/>
            <person name="Molina H."/>
            <person name="Bunkerborg J."/>
            <person name="Jin E."/>
            <person name="Buchheim M."/>
            <person name="Magnuson J."/>
        </authorList>
    </citation>
    <scope>NUCLEOTIDE SEQUENCE</scope>
    <source>
        <strain evidence="2">CCAP 19/18</strain>
    </source>
</reference>
<evidence type="ECO:0000313" key="3">
    <source>
        <dbReference type="Proteomes" id="UP000815325"/>
    </source>
</evidence>
<proteinExistence type="predicted"/>
<feature type="compositionally biased region" description="Gly residues" evidence="1">
    <location>
        <begin position="207"/>
        <end position="216"/>
    </location>
</feature>
<evidence type="ECO:0000313" key="2">
    <source>
        <dbReference type="EMBL" id="KAF5835340.1"/>
    </source>
</evidence>